<dbReference type="InterPro" id="IPR029052">
    <property type="entry name" value="Metallo-depent_PP-like"/>
</dbReference>
<dbReference type="RefSeq" id="WP_378552538.1">
    <property type="nucleotide sequence ID" value="NZ_JBHSBA010000014.1"/>
</dbReference>
<evidence type="ECO:0000313" key="3">
    <source>
        <dbReference type="Proteomes" id="UP001595767"/>
    </source>
</evidence>
<organism evidence="2 3">
    <name type="scientific">Nocardia rhizosphaerae</name>
    <dbReference type="NCBI Taxonomy" id="1691571"/>
    <lineage>
        <taxon>Bacteria</taxon>
        <taxon>Bacillati</taxon>
        <taxon>Actinomycetota</taxon>
        <taxon>Actinomycetes</taxon>
        <taxon>Mycobacteriales</taxon>
        <taxon>Nocardiaceae</taxon>
        <taxon>Nocardia</taxon>
    </lineage>
</organism>
<evidence type="ECO:0000259" key="1">
    <source>
        <dbReference type="Pfam" id="PF00149"/>
    </source>
</evidence>
<name>A0ABV8L972_9NOCA</name>
<accession>A0ABV8L972</accession>
<evidence type="ECO:0000313" key="2">
    <source>
        <dbReference type="EMBL" id="MFC4127258.1"/>
    </source>
</evidence>
<dbReference type="Pfam" id="PF00149">
    <property type="entry name" value="Metallophos"/>
    <property type="match status" value="1"/>
</dbReference>
<reference evidence="3" key="1">
    <citation type="journal article" date="2019" name="Int. J. Syst. Evol. Microbiol.">
        <title>The Global Catalogue of Microorganisms (GCM) 10K type strain sequencing project: providing services to taxonomists for standard genome sequencing and annotation.</title>
        <authorList>
            <consortium name="The Broad Institute Genomics Platform"/>
            <consortium name="The Broad Institute Genome Sequencing Center for Infectious Disease"/>
            <person name="Wu L."/>
            <person name="Ma J."/>
        </authorList>
    </citation>
    <scope>NUCLEOTIDE SEQUENCE [LARGE SCALE GENOMIC DNA]</scope>
    <source>
        <strain evidence="3">CGMCC 4.7204</strain>
    </source>
</reference>
<dbReference type="EMBL" id="JBHSBA010000014">
    <property type="protein sequence ID" value="MFC4127258.1"/>
    <property type="molecule type" value="Genomic_DNA"/>
</dbReference>
<proteinExistence type="predicted"/>
<keyword evidence="3" id="KW-1185">Reference proteome</keyword>
<gene>
    <name evidence="2" type="ORF">ACFOW8_20210</name>
</gene>
<protein>
    <submittedName>
        <fullName evidence="2">Metallophosphoesterase</fullName>
    </submittedName>
</protein>
<dbReference type="Proteomes" id="UP001595767">
    <property type="component" value="Unassembled WGS sequence"/>
</dbReference>
<dbReference type="InterPro" id="IPR004843">
    <property type="entry name" value="Calcineurin-like_PHP"/>
</dbReference>
<comment type="caution">
    <text evidence="2">The sequence shown here is derived from an EMBL/GenBank/DDBJ whole genome shotgun (WGS) entry which is preliminary data.</text>
</comment>
<dbReference type="SUPFAM" id="SSF56300">
    <property type="entry name" value="Metallo-dependent phosphatases"/>
    <property type="match status" value="1"/>
</dbReference>
<feature type="domain" description="Calcineurin-like phosphoesterase" evidence="1">
    <location>
        <begin position="3"/>
        <end position="70"/>
    </location>
</feature>
<dbReference type="Gene3D" id="3.60.21.10">
    <property type="match status" value="1"/>
</dbReference>
<sequence length="94" mass="10461">MTDALLHDIRRPERAADHLVVAGDLTDRDTAEQVTGIRARLDGWGRYGNDYLVCRGNHDVARQYSGLHPDHALGTLADRNHQVVRDFSGLTAAR</sequence>